<gene>
    <name evidence="2" type="ORF">BGZ97_005390</name>
</gene>
<evidence type="ECO:0000313" key="3">
    <source>
        <dbReference type="Proteomes" id="UP000823405"/>
    </source>
</evidence>
<organism evidence="2 3">
    <name type="scientific">Linnemannia gamsii</name>
    <dbReference type="NCBI Taxonomy" id="64522"/>
    <lineage>
        <taxon>Eukaryota</taxon>
        <taxon>Fungi</taxon>
        <taxon>Fungi incertae sedis</taxon>
        <taxon>Mucoromycota</taxon>
        <taxon>Mortierellomycotina</taxon>
        <taxon>Mortierellomycetes</taxon>
        <taxon>Mortierellales</taxon>
        <taxon>Mortierellaceae</taxon>
        <taxon>Linnemannia</taxon>
    </lineage>
</organism>
<keyword evidence="3" id="KW-1185">Reference proteome</keyword>
<proteinExistence type="predicted"/>
<evidence type="ECO:0000313" key="2">
    <source>
        <dbReference type="EMBL" id="KAG0293225.1"/>
    </source>
</evidence>
<keyword evidence="1" id="KW-0732">Signal</keyword>
<sequence length="136" mass="15050">MKHLLPLLSLLLLFMTAYAQNDLPPNGAEIPLSMIALNTPLTIRSSRITVDFRGGLKQHVDVDPNDPDNSRRLRVVGFRMIAELPEGGTVTIEQNDVDEEAKSRLRNPVDLVVIDDPDKVVIATIQQFPVKIGGRS</sequence>
<accession>A0A9P6QT10</accession>
<feature type="signal peptide" evidence="1">
    <location>
        <begin position="1"/>
        <end position="19"/>
    </location>
</feature>
<dbReference type="Proteomes" id="UP000823405">
    <property type="component" value="Unassembled WGS sequence"/>
</dbReference>
<dbReference type="AlphaFoldDB" id="A0A9P6QT10"/>
<dbReference type="OrthoDB" id="2416110at2759"/>
<protein>
    <submittedName>
        <fullName evidence="2">Uncharacterized protein</fullName>
    </submittedName>
</protein>
<name>A0A9P6QT10_9FUNG</name>
<feature type="chain" id="PRO_5040486975" evidence="1">
    <location>
        <begin position="20"/>
        <end position="136"/>
    </location>
</feature>
<dbReference type="EMBL" id="JAAAIN010002431">
    <property type="protein sequence ID" value="KAG0293225.1"/>
    <property type="molecule type" value="Genomic_DNA"/>
</dbReference>
<evidence type="ECO:0000256" key="1">
    <source>
        <dbReference type="SAM" id="SignalP"/>
    </source>
</evidence>
<comment type="caution">
    <text evidence="2">The sequence shown here is derived from an EMBL/GenBank/DDBJ whole genome shotgun (WGS) entry which is preliminary data.</text>
</comment>
<reference evidence="2" key="1">
    <citation type="journal article" date="2020" name="Fungal Divers.">
        <title>Resolving the Mortierellaceae phylogeny through synthesis of multi-gene phylogenetics and phylogenomics.</title>
        <authorList>
            <person name="Vandepol N."/>
            <person name="Liber J."/>
            <person name="Desiro A."/>
            <person name="Na H."/>
            <person name="Kennedy M."/>
            <person name="Barry K."/>
            <person name="Grigoriev I.V."/>
            <person name="Miller A.N."/>
            <person name="O'Donnell K."/>
            <person name="Stajich J.E."/>
            <person name="Bonito G."/>
        </authorList>
    </citation>
    <scope>NUCLEOTIDE SEQUENCE</scope>
    <source>
        <strain evidence="2">NVP60</strain>
    </source>
</reference>